<evidence type="ECO:0000259" key="1">
    <source>
        <dbReference type="Pfam" id="PF13087"/>
    </source>
</evidence>
<accession>A0A183GTS8</accession>
<evidence type="ECO:0000313" key="3">
    <source>
        <dbReference type="Proteomes" id="UP000050761"/>
    </source>
</evidence>
<dbReference type="EMBL" id="UZAH01039188">
    <property type="protein sequence ID" value="VDP55664.1"/>
    <property type="molecule type" value="Genomic_DNA"/>
</dbReference>
<dbReference type="OrthoDB" id="5851052at2759"/>
<dbReference type="WBParaSite" id="HPBE_0002609801-mRNA-1">
    <property type="protein sequence ID" value="HPBE_0002609801-mRNA-1"/>
    <property type="gene ID" value="HPBE_0002609801"/>
</dbReference>
<name>A0A183GTS8_HELPZ</name>
<dbReference type="AlphaFoldDB" id="A0A183GTS8"/>
<evidence type="ECO:0000313" key="2">
    <source>
        <dbReference type="EMBL" id="VDP55664.1"/>
    </source>
</evidence>
<dbReference type="Pfam" id="PF13087">
    <property type="entry name" value="AAA_12"/>
    <property type="match status" value="1"/>
</dbReference>
<proteinExistence type="predicted"/>
<gene>
    <name evidence="2" type="ORF">HPBE_LOCUS26097</name>
</gene>
<feature type="domain" description="DNA2/NAM7 helicase-like C-terminal" evidence="1">
    <location>
        <begin position="20"/>
        <end position="69"/>
    </location>
</feature>
<sequence>MTMFYKERTGGWRILHAIPVDLSTVDATHGREKNVVVLLKTTTDFQADAADLSDDPHRMNVALTRCRQGQLLDH</sequence>
<dbReference type="InterPro" id="IPR027417">
    <property type="entry name" value="P-loop_NTPase"/>
</dbReference>
<reference evidence="4" key="2">
    <citation type="submission" date="2019-09" db="UniProtKB">
        <authorList>
            <consortium name="WormBaseParasite"/>
        </authorList>
    </citation>
    <scope>IDENTIFICATION</scope>
</reference>
<reference evidence="2 3" key="1">
    <citation type="submission" date="2018-11" db="EMBL/GenBank/DDBJ databases">
        <authorList>
            <consortium name="Pathogen Informatics"/>
        </authorList>
    </citation>
    <scope>NUCLEOTIDE SEQUENCE [LARGE SCALE GENOMIC DNA]</scope>
</reference>
<dbReference type="Proteomes" id="UP000050761">
    <property type="component" value="Unassembled WGS sequence"/>
</dbReference>
<evidence type="ECO:0000313" key="4">
    <source>
        <dbReference type="WBParaSite" id="HPBE_0002609801-mRNA-1"/>
    </source>
</evidence>
<keyword evidence="3" id="KW-1185">Reference proteome</keyword>
<protein>
    <submittedName>
        <fullName evidence="4">AAA_12 domain-containing protein</fullName>
    </submittedName>
</protein>
<dbReference type="Gene3D" id="3.40.50.300">
    <property type="entry name" value="P-loop containing nucleotide triphosphate hydrolases"/>
    <property type="match status" value="1"/>
</dbReference>
<dbReference type="InterPro" id="IPR041679">
    <property type="entry name" value="DNA2/NAM7-like_C"/>
</dbReference>
<organism evidence="3 4">
    <name type="scientific">Heligmosomoides polygyrus</name>
    <name type="common">Parasitic roundworm</name>
    <dbReference type="NCBI Taxonomy" id="6339"/>
    <lineage>
        <taxon>Eukaryota</taxon>
        <taxon>Metazoa</taxon>
        <taxon>Ecdysozoa</taxon>
        <taxon>Nematoda</taxon>
        <taxon>Chromadorea</taxon>
        <taxon>Rhabditida</taxon>
        <taxon>Rhabditina</taxon>
        <taxon>Rhabditomorpha</taxon>
        <taxon>Strongyloidea</taxon>
        <taxon>Heligmosomidae</taxon>
        <taxon>Heligmosomoides</taxon>
    </lineage>
</organism>
<accession>A0A3P8FD37</accession>